<proteinExistence type="predicted"/>
<accession>A0A9D4KA52</accession>
<sequence>MHISEADAVILSQGSEKGHGFLPKTPVSFTGLLNRSGSVTPSQQLWDFENIPRSVEYYFYCGHDYKDLYETESHSVLL</sequence>
<dbReference type="EMBL" id="JAIWYP010000004">
    <property type="protein sequence ID" value="KAH3835836.1"/>
    <property type="molecule type" value="Genomic_DNA"/>
</dbReference>
<dbReference type="Proteomes" id="UP000828390">
    <property type="component" value="Unassembled WGS sequence"/>
</dbReference>
<comment type="caution">
    <text evidence="1">The sequence shown here is derived from an EMBL/GenBank/DDBJ whole genome shotgun (WGS) entry which is preliminary data.</text>
</comment>
<protein>
    <submittedName>
        <fullName evidence="1">Uncharacterized protein</fullName>
    </submittedName>
</protein>
<gene>
    <name evidence="1" type="ORF">DPMN_109202</name>
</gene>
<name>A0A9D4KA52_DREPO</name>
<reference evidence="1" key="2">
    <citation type="submission" date="2020-11" db="EMBL/GenBank/DDBJ databases">
        <authorList>
            <person name="McCartney M.A."/>
            <person name="Auch B."/>
            <person name="Kono T."/>
            <person name="Mallez S."/>
            <person name="Becker A."/>
            <person name="Gohl D.M."/>
            <person name="Silverstein K.A.T."/>
            <person name="Koren S."/>
            <person name="Bechman K.B."/>
            <person name="Herman A."/>
            <person name="Abrahante J.E."/>
            <person name="Garbe J."/>
        </authorList>
    </citation>
    <scope>NUCLEOTIDE SEQUENCE</scope>
    <source>
        <strain evidence="1">Duluth1</strain>
        <tissue evidence="1">Whole animal</tissue>
    </source>
</reference>
<organism evidence="1 2">
    <name type="scientific">Dreissena polymorpha</name>
    <name type="common">Zebra mussel</name>
    <name type="synonym">Mytilus polymorpha</name>
    <dbReference type="NCBI Taxonomy" id="45954"/>
    <lineage>
        <taxon>Eukaryota</taxon>
        <taxon>Metazoa</taxon>
        <taxon>Spiralia</taxon>
        <taxon>Lophotrochozoa</taxon>
        <taxon>Mollusca</taxon>
        <taxon>Bivalvia</taxon>
        <taxon>Autobranchia</taxon>
        <taxon>Heteroconchia</taxon>
        <taxon>Euheterodonta</taxon>
        <taxon>Imparidentia</taxon>
        <taxon>Neoheterodontei</taxon>
        <taxon>Myida</taxon>
        <taxon>Dreissenoidea</taxon>
        <taxon>Dreissenidae</taxon>
        <taxon>Dreissena</taxon>
    </lineage>
</organism>
<dbReference type="AlphaFoldDB" id="A0A9D4KA52"/>
<evidence type="ECO:0000313" key="1">
    <source>
        <dbReference type="EMBL" id="KAH3835836.1"/>
    </source>
</evidence>
<reference evidence="1" key="1">
    <citation type="journal article" date="2019" name="bioRxiv">
        <title>The Genome of the Zebra Mussel, Dreissena polymorpha: A Resource for Invasive Species Research.</title>
        <authorList>
            <person name="McCartney M.A."/>
            <person name="Auch B."/>
            <person name="Kono T."/>
            <person name="Mallez S."/>
            <person name="Zhang Y."/>
            <person name="Obille A."/>
            <person name="Becker A."/>
            <person name="Abrahante J.E."/>
            <person name="Garbe J."/>
            <person name="Badalamenti J.P."/>
            <person name="Herman A."/>
            <person name="Mangelson H."/>
            <person name="Liachko I."/>
            <person name="Sullivan S."/>
            <person name="Sone E.D."/>
            <person name="Koren S."/>
            <person name="Silverstein K.A.T."/>
            <person name="Beckman K.B."/>
            <person name="Gohl D.M."/>
        </authorList>
    </citation>
    <scope>NUCLEOTIDE SEQUENCE</scope>
    <source>
        <strain evidence="1">Duluth1</strain>
        <tissue evidence="1">Whole animal</tissue>
    </source>
</reference>
<evidence type="ECO:0000313" key="2">
    <source>
        <dbReference type="Proteomes" id="UP000828390"/>
    </source>
</evidence>
<keyword evidence="2" id="KW-1185">Reference proteome</keyword>